<dbReference type="InterPro" id="IPR001314">
    <property type="entry name" value="Peptidase_S1A"/>
</dbReference>
<dbReference type="FunFam" id="2.40.10.10:FF:000068">
    <property type="entry name" value="transmembrane protease serine 2"/>
    <property type="match status" value="1"/>
</dbReference>
<feature type="domain" description="Peptidase S1" evidence="8">
    <location>
        <begin position="14"/>
        <end position="285"/>
    </location>
</feature>
<dbReference type="Proteomes" id="UP000094472">
    <property type="component" value="Unassembled WGS sequence"/>
</dbReference>
<evidence type="ECO:0000256" key="1">
    <source>
        <dbReference type="ARBA" id="ARBA00004613"/>
    </source>
</evidence>
<evidence type="ECO:0000256" key="3">
    <source>
        <dbReference type="ARBA" id="ARBA00022729"/>
    </source>
</evidence>
<dbReference type="GO" id="GO:0005576">
    <property type="term" value="C:extracellular region"/>
    <property type="evidence" value="ECO:0007669"/>
    <property type="project" value="UniProtKB-SubCell"/>
</dbReference>
<dbReference type="PANTHER" id="PTHR24253">
    <property type="entry name" value="TRANSMEMBRANE PROTEASE SERINE"/>
    <property type="match status" value="1"/>
</dbReference>
<sequence length="314" mass="32861">MQHTAFAGDDTEMIVDGKPAPEGKYPYQVRLYDSLEDEKGSCGGSLIAAQWVLTAAHCMYAGRGDDKRAIEAGEVVIGYGSNDRKETAKVEVAEIFVHPKYAACAGDTQCADESKADIALLKLAEPVADPQTVALVEPETEKALLVPGAKVVVTGWGAMWDPYDEDVGKLLTAFGGGDALKDKVNYPRKLHEVEVDWVDNATCAAAFDAGDAGNIADTEICAMRQGTRKDSCQGDSGGPLVVPAKDGHGFVQVGVVSWGRGCGGALPGVYSRVAAFSDWIHETIDTGGAATPESPAPAAESPAPDEPPAPAPEE</sequence>
<evidence type="ECO:0000256" key="5">
    <source>
        <dbReference type="ARBA" id="ARBA00023180"/>
    </source>
</evidence>
<dbReference type="PROSITE" id="PS50240">
    <property type="entry name" value="TRYPSIN_DOM"/>
    <property type="match status" value="1"/>
</dbReference>
<dbReference type="PROSITE" id="PS00134">
    <property type="entry name" value="TRYPSIN_HIS"/>
    <property type="match status" value="1"/>
</dbReference>
<dbReference type="Pfam" id="PF00089">
    <property type="entry name" value="Trypsin"/>
    <property type="match status" value="1"/>
</dbReference>
<dbReference type="InterPro" id="IPR043504">
    <property type="entry name" value="Peptidase_S1_PA_chymotrypsin"/>
</dbReference>
<protein>
    <recommendedName>
        <fullName evidence="8">Peptidase S1 domain-containing protein</fullName>
    </recommendedName>
</protein>
<dbReference type="InterPro" id="IPR009003">
    <property type="entry name" value="Peptidase_S1_PA"/>
</dbReference>
<dbReference type="GO" id="GO:0006508">
    <property type="term" value="P:proteolysis"/>
    <property type="evidence" value="ECO:0007669"/>
    <property type="project" value="UniProtKB-KW"/>
</dbReference>
<keyword evidence="4" id="KW-1015">Disulfide bond</keyword>
<keyword evidence="5" id="KW-0325">Glycoprotein</keyword>
<dbReference type="PRINTS" id="PR00722">
    <property type="entry name" value="CHYMOTRYPSIN"/>
</dbReference>
<comment type="subcellular location">
    <subcellularLocation>
        <location evidence="1">Secreted</location>
    </subcellularLocation>
</comment>
<accession>A0A1E3VV32</accession>
<comment type="caution">
    <text evidence="9">The sequence shown here is derived from an EMBL/GenBank/DDBJ whole genome shotgun (WGS) entry which is preliminary data.</text>
</comment>
<dbReference type="SMART" id="SM00020">
    <property type="entry name" value="Tryp_SPc"/>
    <property type="match status" value="1"/>
</dbReference>
<gene>
    <name evidence="9" type="ORF">AUC69_12195</name>
</gene>
<keyword evidence="2" id="KW-0964">Secreted</keyword>
<dbReference type="PROSITE" id="PS00135">
    <property type="entry name" value="TRYPSIN_SER"/>
    <property type="match status" value="1"/>
</dbReference>
<dbReference type="GO" id="GO:0004252">
    <property type="term" value="F:serine-type endopeptidase activity"/>
    <property type="evidence" value="ECO:0007669"/>
    <property type="project" value="InterPro"/>
</dbReference>
<dbReference type="CDD" id="cd00190">
    <property type="entry name" value="Tryp_SPc"/>
    <property type="match status" value="1"/>
</dbReference>
<keyword evidence="6" id="KW-0645">Protease</keyword>
<name>A0A1E3VV32_9HYPH</name>
<feature type="compositionally biased region" description="Low complexity" evidence="7">
    <location>
        <begin position="289"/>
        <end position="302"/>
    </location>
</feature>
<evidence type="ECO:0000256" key="7">
    <source>
        <dbReference type="SAM" id="MobiDB-lite"/>
    </source>
</evidence>
<dbReference type="EMBL" id="LPWF01000026">
    <property type="protein sequence ID" value="ODR97369.1"/>
    <property type="molecule type" value="Genomic_DNA"/>
</dbReference>
<evidence type="ECO:0000256" key="2">
    <source>
        <dbReference type="ARBA" id="ARBA00022525"/>
    </source>
</evidence>
<dbReference type="PANTHER" id="PTHR24253:SF176">
    <property type="entry name" value="CORIN, ISOFORM B"/>
    <property type="match status" value="1"/>
</dbReference>
<reference evidence="9 10" key="1">
    <citation type="journal article" date="2016" name="Environ. Microbiol.">
        <title>New Methyloceanibacter diversity from North Sea sediments includes methanotroph containing solely the soluble methane monooxygenase.</title>
        <authorList>
            <person name="Vekeman B."/>
            <person name="Kerckhof F.M."/>
            <person name="Cremers G."/>
            <person name="de Vos P."/>
            <person name="Vandamme P."/>
            <person name="Boon N."/>
            <person name="Op den Camp H.J."/>
            <person name="Heylen K."/>
        </authorList>
    </citation>
    <scope>NUCLEOTIDE SEQUENCE [LARGE SCALE GENOMIC DNA]</scope>
    <source>
        <strain evidence="9 10">R-67175</strain>
    </source>
</reference>
<feature type="region of interest" description="Disordered" evidence="7">
    <location>
        <begin position="284"/>
        <end position="314"/>
    </location>
</feature>
<dbReference type="InterPro" id="IPR033116">
    <property type="entry name" value="TRYPSIN_SER"/>
</dbReference>
<dbReference type="SUPFAM" id="SSF50494">
    <property type="entry name" value="Trypsin-like serine proteases"/>
    <property type="match status" value="1"/>
</dbReference>
<organism evidence="9 10">
    <name type="scientific">Methyloceanibacter superfactus</name>
    <dbReference type="NCBI Taxonomy" id="1774969"/>
    <lineage>
        <taxon>Bacteria</taxon>
        <taxon>Pseudomonadati</taxon>
        <taxon>Pseudomonadota</taxon>
        <taxon>Alphaproteobacteria</taxon>
        <taxon>Hyphomicrobiales</taxon>
        <taxon>Hyphomicrobiaceae</taxon>
        <taxon>Methyloceanibacter</taxon>
    </lineage>
</organism>
<keyword evidence="6" id="KW-0720">Serine protease</keyword>
<proteinExistence type="predicted"/>
<keyword evidence="6" id="KW-0378">Hydrolase</keyword>
<evidence type="ECO:0000313" key="10">
    <source>
        <dbReference type="Proteomes" id="UP000094472"/>
    </source>
</evidence>
<dbReference type="InterPro" id="IPR018114">
    <property type="entry name" value="TRYPSIN_HIS"/>
</dbReference>
<evidence type="ECO:0000259" key="8">
    <source>
        <dbReference type="PROSITE" id="PS50240"/>
    </source>
</evidence>
<dbReference type="FunFam" id="2.40.10.10:FF:000054">
    <property type="entry name" value="Complement C1r subcomponent"/>
    <property type="match status" value="1"/>
</dbReference>
<evidence type="ECO:0000256" key="6">
    <source>
        <dbReference type="RuleBase" id="RU363034"/>
    </source>
</evidence>
<dbReference type="STRING" id="1774969.AUC69_12195"/>
<evidence type="ECO:0000256" key="4">
    <source>
        <dbReference type="ARBA" id="ARBA00023157"/>
    </source>
</evidence>
<dbReference type="AlphaFoldDB" id="A0A1E3VV32"/>
<dbReference type="Gene3D" id="2.40.10.10">
    <property type="entry name" value="Trypsin-like serine proteases"/>
    <property type="match status" value="1"/>
</dbReference>
<evidence type="ECO:0000313" key="9">
    <source>
        <dbReference type="EMBL" id="ODR97369.1"/>
    </source>
</evidence>
<keyword evidence="10" id="KW-1185">Reference proteome</keyword>
<feature type="compositionally biased region" description="Pro residues" evidence="7">
    <location>
        <begin position="304"/>
        <end position="314"/>
    </location>
</feature>
<keyword evidence="3" id="KW-0732">Signal</keyword>
<dbReference type="InterPro" id="IPR001254">
    <property type="entry name" value="Trypsin_dom"/>
</dbReference>